<organism evidence="2 3">
    <name type="scientific">Trifolium medium</name>
    <dbReference type="NCBI Taxonomy" id="97028"/>
    <lineage>
        <taxon>Eukaryota</taxon>
        <taxon>Viridiplantae</taxon>
        <taxon>Streptophyta</taxon>
        <taxon>Embryophyta</taxon>
        <taxon>Tracheophyta</taxon>
        <taxon>Spermatophyta</taxon>
        <taxon>Magnoliopsida</taxon>
        <taxon>eudicotyledons</taxon>
        <taxon>Gunneridae</taxon>
        <taxon>Pentapetalae</taxon>
        <taxon>rosids</taxon>
        <taxon>fabids</taxon>
        <taxon>Fabales</taxon>
        <taxon>Fabaceae</taxon>
        <taxon>Papilionoideae</taxon>
        <taxon>50 kb inversion clade</taxon>
        <taxon>NPAAA clade</taxon>
        <taxon>Hologalegina</taxon>
        <taxon>IRL clade</taxon>
        <taxon>Trifolieae</taxon>
        <taxon>Trifolium</taxon>
    </lineage>
</organism>
<feature type="compositionally biased region" description="Basic residues" evidence="1">
    <location>
        <begin position="77"/>
        <end position="91"/>
    </location>
</feature>
<dbReference type="AlphaFoldDB" id="A0A392QUX9"/>
<name>A0A392QUX9_9FABA</name>
<feature type="region of interest" description="Disordered" evidence="1">
    <location>
        <begin position="67"/>
        <end position="91"/>
    </location>
</feature>
<feature type="non-terminal residue" evidence="2">
    <location>
        <position position="1"/>
    </location>
</feature>
<dbReference type="EMBL" id="LXQA010163654">
    <property type="protein sequence ID" value="MCI28118.1"/>
    <property type="molecule type" value="Genomic_DNA"/>
</dbReference>
<protein>
    <submittedName>
        <fullName evidence="2">Uncharacterized protein</fullName>
    </submittedName>
</protein>
<dbReference type="Proteomes" id="UP000265520">
    <property type="component" value="Unassembled WGS sequence"/>
</dbReference>
<sequence>SDAHVSKGKEPVVSDTAAVGTAVATPKRKRADIEKIEIVMKEKKKSDKSSAYGAGASEVIASENVVSTMSAKEKIPKKPRTQKKNAPKVVR</sequence>
<keyword evidence="3" id="KW-1185">Reference proteome</keyword>
<accession>A0A392QUX9</accession>
<evidence type="ECO:0000313" key="3">
    <source>
        <dbReference type="Proteomes" id="UP000265520"/>
    </source>
</evidence>
<proteinExistence type="predicted"/>
<comment type="caution">
    <text evidence="2">The sequence shown here is derived from an EMBL/GenBank/DDBJ whole genome shotgun (WGS) entry which is preliminary data.</text>
</comment>
<reference evidence="2 3" key="1">
    <citation type="journal article" date="2018" name="Front. Plant Sci.">
        <title>Red Clover (Trifolium pratense) and Zigzag Clover (T. medium) - A Picture of Genomic Similarities and Differences.</title>
        <authorList>
            <person name="Dluhosova J."/>
            <person name="Istvanek J."/>
            <person name="Nedelnik J."/>
            <person name="Repkova J."/>
        </authorList>
    </citation>
    <scope>NUCLEOTIDE SEQUENCE [LARGE SCALE GENOMIC DNA]</scope>
    <source>
        <strain evidence="3">cv. 10/8</strain>
        <tissue evidence="2">Leaf</tissue>
    </source>
</reference>
<evidence type="ECO:0000313" key="2">
    <source>
        <dbReference type="EMBL" id="MCI28118.1"/>
    </source>
</evidence>
<evidence type="ECO:0000256" key="1">
    <source>
        <dbReference type="SAM" id="MobiDB-lite"/>
    </source>
</evidence>